<evidence type="ECO:0000256" key="1">
    <source>
        <dbReference type="ARBA" id="ARBA00009558"/>
    </source>
</evidence>
<dbReference type="SUPFAM" id="SSF56399">
    <property type="entry name" value="ADP-ribosylation"/>
    <property type="match status" value="1"/>
</dbReference>
<dbReference type="GO" id="GO:0016779">
    <property type="term" value="F:nucleotidyltransferase activity"/>
    <property type="evidence" value="ECO:0007669"/>
    <property type="project" value="UniProtKB-KW"/>
</dbReference>
<evidence type="ECO:0000256" key="6">
    <source>
        <dbReference type="ARBA" id="ARBA00022857"/>
    </source>
</evidence>
<dbReference type="FunFam" id="3.90.176.10:FF:000001">
    <property type="entry name" value="NAD(P)(+)--arginine ADP-ribosyltransferase"/>
    <property type="match status" value="1"/>
</dbReference>
<evidence type="ECO:0000256" key="8">
    <source>
        <dbReference type="ARBA" id="ARBA00023157"/>
    </source>
</evidence>
<dbReference type="PANTHER" id="PTHR10339:SF27">
    <property type="entry name" value="NAD(P)(+)--ARGININE ADP-RIBOSYLTRANSFERASE"/>
    <property type="match status" value="1"/>
</dbReference>
<protein>
    <recommendedName>
        <fullName evidence="10">NAD(P)(+)--arginine ADP-ribosyltransferase</fullName>
        <ecNumber evidence="10">2.4.2.31</ecNumber>
    </recommendedName>
    <alternativeName>
        <fullName evidence="10">Mono(ADP-ribosyl)transferase</fullName>
    </alternativeName>
</protein>
<keyword evidence="6 10" id="KW-0521">NADP</keyword>
<dbReference type="OrthoDB" id="423533at2759"/>
<dbReference type="EC" id="2.4.2.31" evidence="10"/>
<evidence type="ECO:0000256" key="10">
    <source>
        <dbReference type="RuleBase" id="RU361228"/>
    </source>
</evidence>
<evidence type="ECO:0000256" key="7">
    <source>
        <dbReference type="ARBA" id="ARBA00023027"/>
    </source>
</evidence>
<keyword evidence="11" id="KW-1185">Reference proteome</keyword>
<dbReference type="Proteomes" id="UP000504632">
    <property type="component" value="Chromosome 2"/>
</dbReference>
<comment type="similarity">
    <text evidence="1 10">Belongs to the Arg-specific ADP-ribosyltransferase family.</text>
</comment>
<dbReference type="GeneID" id="115830115"/>
<dbReference type="Gene3D" id="3.90.176.10">
    <property type="entry name" value="Toxin ADP-ribosyltransferase, Chain A, domain 1"/>
    <property type="match status" value="1"/>
</dbReference>
<keyword evidence="5" id="KW-0732">Signal</keyword>
<dbReference type="FunCoup" id="A0A6J2X0V4">
    <property type="interactions" value="1241"/>
</dbReference>
<accession>A0A6J2X0V4</accession>
<evidence type="ECO:0000256" key="2">
    <source>
        <dbReference type="ARBA" id="ARBA00022676"/>
    </source>
</evidence>
<dbReference type="RefSeq" id="XP_030650022.1">
    <property type="nucleotide sequence ID" value="XM_030794162.1"/>
</dbReference>
<evidence type="ECO:0000313" key="12">
    <source>
        <dbReference type="RefSeq" id="XP_030650022.1"/>
    </source>
</evidence>
<proteinExistence type="inferred from homology"/>
<evidence type="ECO:0000256" key="4">
    <source>
        <dbReference type="ARBA" id="ARBA00022695"/>
    </source>
</evidence>
<keyword evidence="2 10" id="KW-0328">Glycosyltransferase</keyword>
<keyword evidence="3 10" id="KW-0808">Transferase</keyword>
<keyword evidence="7 10" id="KW-0520">NAD</keyword>
<evidence type="ECO:0000313" key="11">
    <source>
        <dbReference type="Proteomes" id="UP000504632"/>
    </source>
</evidence>
<dbReference type="PROSITE" id="PS51996">
    <property type="entry name" value="TR_MART"/>
    <property type="match status" value="1"/>
</dbReference>
<dbReference type="PRINTS" id="PR00970">
    <property type="entry name" value="RIBTRNSFRASE"/>
</dbReference>
<dbReference type="AlphaFoldDB" id="A0A6J2X0V4"/>
<evidence type="ECO:0000256" key="3">
    <source>
        <dbReference type="ARBA" id="ARBA00022679"/>
    </source>
</evidence>
<organism evidence="11 12">
    <name type="scientific">Chanos chanos</name>
    <name type="common">Milkfish</name>
    <name type="synonym">Mugil chanos</name>
    <dbReference type="NCBI Taxonomy" id="29144"/>
    <lineage>
        <taxon>Eukaryota</taxon>
        <taxon>Metazoa</taxon>
        <taxon>Chordata</taxon>
        <taxon>Craniata</taxon>
        <taxon>Vertebrata</taxon>
        <taxon>Euteleostomi</taxon>
        <taxon>Actinopterygii</taxon>
        <taxon>Neopterygii</taxon>
        <taxon>Teleostei</taxon>
        <taxon>Ostariophysi</taxon>
        <taxon>Gonorynchiformes</taxon>
        <taxon>Chanidae</taxon>
        <taxon>Chanos</taxon>
    </lineage>
</organism>
<reference evidence="12" key="1">
    <citation type="submission" date="2025-08" db="UniProtKB">
        <authorList>
            <consortium name="RefSeq"/>
        </authorList>
    </citation>
    <scope>IDENTIFICATION</scope>
</reference>
<dbReference type="InParanoid" id="A0A6J2X0V4"/>
<name>A0A6J2X0V4_CHACN</name>
<evidence type="ECO:0000256" key="9">
    <source>
        <dbReference type="ARBA" id="ARBA00047597"/>
    </source>
</evidence>
<dbReference type="GO" id="GO:0106274">
    <property type="term" value="F:NAD+-protein-arginine ADP-ribosyltransferase activity"/>
    <property type="evidence" value="ECO:0007669"/>
    <property type="project" value="UniProtKB-EC"/>
</dbReference>
<dbReference type="PANTHER" id="PTHR10339">
    <property type="entry name" value="ADP-RIBOSYLTRANSFERASE"/>
    <property type="match status" value="1"/>
</dbReference>
<sequence>MKGHGADTQQAVLDMAIGSVDDSFEGCAEKMSDRVSSKYLDKEKNSSENISKAWKDAEKYRKAPGDGLNILNSVAIHLYTEVSHKMYLELNEAVGAGRDAYKNETFKLYSFYFLLTDAIKRLKRTQRDCVTVYRRTKRKYTTENVLHQTVRFGRFTSSSLNYALTTSFGSESCFEIYTCFGADISHYSALEHEKEVLIPPYEIFNVTGISKDQSWCTVVFRLESVGCRSDLNCAFFPSAEQQGPE</sequence>
<gene>
    <name evidence="12" type="primary">LOC115830115</name>
</gene>
<dbReference type="InterPro" id="IPR050999">
    <property type="entry name" value="ADP-ribosyltransferase_ARG"/>
</dbReference>
<keyword evidence="8" id="KW-1015">Disulfide bond</keyword>
<dbReference type="GO" id="GO:0003950">
    <property type="term" value="F:NAD+ poly-ADP-ribosyltransferase activity"/>
    <property type="evidence" value="ECO:0007669"/>
    <property type="project" value="TreeGrafter"/>
</dbReference>
<dbReference type="InterPro" id="IPR000768">
    <property type="entry name" value="ART"/>
</dbReference>
<comment type="catalytic activity">
    <reaction evidence="9 10">
        <text>L-arginyl-[protein] + NAD(+) = N(omega)-(ADP-D-ribosyl)-L-arginyl-[protein] + nicotinamide + H(+)</text>
        <dbReference type="Rhea" id="RHEA:19149"/>
        <dbReference type="Rhea" id="RHEA-COMP:10532"/>
        <dbReference type="Rhea" id="RHEA-COMP:15087"/>
        <dbReference type="ChEBI" id="CHEBI:15378"/>
        <dbReference type="ChEBI" id="CHEBI:17154"/>
        <dbReference type="ChEBI" id="CHEBI:29965"/>
        <dbReference type="ChEBI" id="CHEBI:57540"/>
        <dbReference type="ChEBI" id="CHEBI:142554"/>
        <dbReference type="EC" id="2.4.2.31"/>
    </reaction>
</comment>
<keyword evidence="4" id="KW-0548">Nucleotidyltransferase</keyword>
<evidence type="ECO:0000256" key="5">
    <source>
        <dbReference type="ARBA" id="ARBA00022729"/>
    </source>
</evidence>
<dbReference type="Pfam" id="PF01129">
    <property type="entry name" value="ART"/>
    <property type="match status" value="1"/>
</dbReference>